<evidence type="ECO:0000313" key="2">
    <source>
        <dbReference type="EMBL" id="JAP07553.1"/>
    </source>
</evidence>
<evidence type="ECO:0000256" key="1">
    <source>
        <dbReference type="SAM" id="MobiDB-lite"/>
    </source>
</evidence>
<sequence length="83" mass="10017">GRRHQKLCSHRHWILTLLQRLFSCVYTNSFRLTLINKLFRHLLEPEFVSKHQETLTSKTRKSQIRQEKERVKLEDSNGVLRSD</sequence>
<name>A0A0V0GH54_SOLCH</name>
<organism evidence="2">
    <name type="scientific">Solanum chacoense</name>
    <name type="common">Chaco potato</name>
    <dbReference type="NCBI Taxonomy" id="4108"/>
    <lineage>
        <taxon>Eukaryota</taxon>
        <taxon>Viridiplantae</taxon>
        <taxon>Streptophyta</taxon>
        <taxon>Embryophyta</taxon>
        <taxon>Tracheophyta</taxon>
        <taxon>Spermatophyta</taxon>
        <taxon>Magnoliopsida</taxon>
        <taxon>eudicotyledons</taxon>
        <taxon>Gunneridae</taxon>
        <taxon>Pentapetalae</taxon>
        <taxon>asterids</taxon>
        <taxon>lamiids</taxon>
        <taxon>Solanales</taxon>
        <taxon>Solanaceae</taxon>
        <taxon>Solanoideae</taxon>
        <taxon>Solaneae</taxon>
        <taxon>Solanum</taxon>
    </lineage>
</organism>
<proteinExistence type="predicted"/>
<feature type="non-terminal residue" evidence="2">
    <location>
        <position position="1"/>
    </location>
</feature>
<reference evidence="2" key="1">
    <citation type="submission" date="2015-12" db="EMBL/GenBank/DDBJ databases">
        <title>Gene expression during late stages of embryo sac development: a critical building block for successful pollen-pistil interactions.</title>
        <authorList>
            <person name="Liu Y."/>
            <person name="Joly V."/>
            <person name="Sabar M."/>
            <person name="Matton D.P."/>
        </authorList>
    </citation>
    <scope>NUCLEOTIDE SEQUENCE</scope>
</reference>
<accession>A0A0V0GH54</accession>
<feature type="region of interest" description="Disordered" evidence="1">
    <location>
        <begin position="58"/>
        <end position="83"/>
    </location>
</feature>
<feature type="compositionally biased region" description="Basic and acidic residues" evidence="1">
    <location>
        <begin position="64"/>
        <end position="75"/>
    </location>
</feature>
<dbReference type="AlphaFoldDB" id="A0A0V0GH54"/>
<protein>
    <submittedName>
        <fullName evidence="2">Putative ovule protein</fullName>
    </submittedName>
</protein>
<dbReference type="EMBL" id="GEDG01038511">
    <property type="protein sequence ID" value="JAP07553.1"/>
    <property type="molecule type" value="Transcribed_RNA"/>
</dbReference>